<evidence type="ECO:0000256" key="4">
    <source>
        <dbReference type="ARBA" id="ARBA00022771"/>
    </source>
</evidence>
<evidence type="ECO:0000256" key="2">
    <source>
        <dbReference type="ARBA" id="ARBA00022723"/>
    </source>
</evidence>
<dbReference type="PANTHER" id="PTHR26374:SF456">
    <property type="entry name" value="ZINC FINGER PROTEIN ZAT5-LIKE"/>
    <property type="match status" value="1"/>
</dbReference>
<dbReference type="SMART" id="SM00355">
    <property type="entry name" value="ZnF_C2H2"/>
    <property type="match status" value="2"/>
</dbReference>
<reference evidence="11" key="1">
    <citation type="submission" date="2020-01" db="EMBL/GenBank/DDBJ databases">
        <title>Genome sequence of Kobresia littledalei, the first chromosome-level genome in the family Cyperaceae.</title>
        <authorList>
            <person name="Qu G."/>
        </authorList>
    </citation>
    <scope>NUCLEOTIDE SEQUENCE</scope>
    <source>
        <strain evidence="11">C.B.Clarke</strain>
        <tissue evidence="11">Leaf</tissue>
    </source>
</reference>
<dbReference type="PROSITE" id="PS50157">
    <property type="entry name" value="ZINC_FINGER_C2H2_2"/>
    <property type="match status" value="2"/>
</dbReference>
<dbReference type="PANTHER" id="PTHR26374">
    <property type="entry name" value="ZINC FINGER PROTEIN ZAT5"/>
    <property type="match status" value="1"/>
</dbReference>
<dbReference type="GO" id="GO:0005634">
    <property type="term" value="C:nucleus"/>
    <property type="evidence" value="ECO:0007669"/>
    <property type="project" value="UniProtKB-SubCell"/>
</dbReference>
<proteinExistence type="predicted"/>
<dbReference type="OrthoDB" id="9411774at2759"/>
<keyword evidence="12" id="KW-1185">Reference proteome</keyword>
<feature type="domain" description="C2H2-type" evidence="10">
    <location>
        <begin position="47"/>
        <end position="74"/>
    </location>
</feature>
<evidence type="ECO:0000256" key="3">
    <source>
        <dbReference type="ARBA" id="ARBA00022737"/>
    </source>
</evidence>
<keyword evidence="5" id="KW-0862">Zinc</keyword>
<evidence type="ECO:0000256" key="6">
    <source>
        <dbReference type="ARBA" id="ARBA00023015"/>
    </source>
</evidence>
<dbReference type="Pfam" id="PF13912">
    <property type="entry name" value="zf-C2H2_6"/>
    <property type="match status" value="2"/>
</dbReference>
<dbReference type="InterPro" id="IPR036236">
    <property type="entry name" value="Znf_C2H2_sf"/>
</dbReference>
<dbReference type="AlphaFoldDB" id="A0A833R2E0"/>
<comment type="caution">
    <text evidence="11">The sequence shown here is derived from an EMBL/GenBank/DDBJ whole genome shotgun (WGS) entry which is preliminary data.</text>
</comment>
<evidence type="ECO:0000313" key="12">
    <source>
        <dbReference type="Proteomes" id="UP000623129"/>
    </source>
</evidence>
<evidence type="ECO:0000256" key="7">
    <source>
        <dbReference type="ARBA" id="ARBA00023163"/>
    </source>
</evidence>
<protein>
    <submittedName>
        <fullName evidence="11">Zinc finger protein ZAT12-like protein</fullName>
    </submittedName>
</protein>
<keyword evidence="8" id="KW-0539">Nucleus</keyword>
<dbReference type="Proteomes" id="UP000623129">
    <property type="component" value="Unassembled WGS sequence"/>
</dbReference>
<evidence type="ECO:0000256" key="8">
    <source>
        <dbReference type="ARBA" id="ARBA00023242"/>
    </source>
</evidence>
<comment type="subcellular location">
    <subcellularLocation>
        <location evidence="1">Nucleus</location>
    </subcellularLocation>
</comment>
<keyword evidence="7" id="KW-0804">Transcription</keyword>
<gene>
    <name evidence="11" type="ORF">FCM35_KLT03073</name>
</gene>
<keyword evidence="6" id="KW-0805">Transcription regulation</keyword>
<dbReference type="EMBL" id="SWLB01000012">
    <property type="protein sequence ID" value="KAF3331667.1"/>
    <property type="molecule type" value="Genomic_DNA"/>
</dbReference>
<keyword evidence="4 9" id="KW-0863">Zinc-finger</keyword>
<accession>A0A833R2E0</accession>
<feature type="domain" description="C2H2-type" evidence="10">
    <location>
        <begin position="93"/>
        <end position="120"/>
    </location>
</feature>
<organism evidence="11 12">
    <name type="scientific">Carex littledalei</name>
    <dbReference type="NCBI Taxonomy" id="544730"/>
    <lineage>
        <taxon>Eukaryota</taxon>
        <taxon>Viridiplantae</taxon>
        <taxon>Streptophyta</taxon>
        <taxon>Embryophyta</taxon>
        <taxon>Tracheophyta</taxon>
        <taxon>Spermatophyta</taxon>
        <taxon>Magnoliopsida</taxon>
        <taxon>Liliopsida</taxon>
        <taxon>Poales</taxon>
        <taxon>Cyperaceae</taxon>
        <taxon>Cyperoideae</taxon>
        <taxon>Cariceae</taxon>
        <taxon>Carex</taxon>
        <taxon>Carex subgen. Euthyceras</taxon>
    </lineage>
</organism>
<evidence type="ECO:0000313" key="11">
    <source>
        <dbReference type="EMBL" id="KAF3331667.1"/>
    </source>
</evidence>
<dbReference type="PROSITE" id="PS00028">
    <property type="entry name" value="ZINC_FINGER_C2H2_1"/>
    <property type="match status" value="2"/>
</dbReference>
<dbReference type="GO" id="GO:0008270">
    <property type="term" value="F:zinc ion binding"/>
    <property type="evidence" value="ECO:0007669"/>
    <property type="project" value="UniProtKB-KW"/>
</dbReference>
<keyword evidence="3" id="KW-0677">Repeat</keyword>
<name>A0A833R2E0_9POAL</name>
<evidence type="ECO:0000259" key="10">
    <source>
        <dbReference type="PROSITE" id="PS50157"/>
    </source>
</evidence>
<sequence>MKRARDLTGDYQMESIDMANVLMLFSQNGAESTNFVPYYQAHEERVFECKTCYRQFSSFQALGGHRASHKKPRLGPGECTDSKLGALPKPKLHECSICGLEFAVGQALGGHMRRHRPVNEGFRFEGIARGVKNTKNDVLWDLNLPPLTEEGIECRKDGEKVTLTFL</sequence>
<evidence type="ECO:0000256" key="1">
    <source>
        <dbReference type="ARBA" id="ARBA00004123"/>
    </source>
</evidence>
<keyword evidence="2" id="KW-0479">Metal-binding</keyword>
<evidence type="ECO:0000256" key="5">
    <source>
        <dbReference type="ARBA" id="ARBA00022833"/>
    </source>
</evidence>
<dbReference type="InterPro" id="IPR013087">
    <property type="entry name" value="Znf_C2H2_type"/>
</dbReference>
<evidence type="ECO:0000256" key="9">
    <source>
        <dbReference type="PROSITE-ProRule" id="PRU00042"/>
    </source>
</evidence>
<dbReference type="SUPFAM" id="SSF57667">
    <property type="entry name" value="beta-beta-alpha zinc fingers"/>
    <property type="match status" value="1"/>
</dbReference>
<dbReference type="Gene3D" id="3.30.160.60">
    <property type="entry name" value="Classic Zinc Finger"/>
    <property type="match status" value="1"/>
</dbReference>